<keyword evidence="2" id="KW-1185">Reference proteome</keyword>
<dbReference type="NCBIfam" id="NF008912">
    <property type="entry name" value="PRK12275.1-6"/>
    <property type="match status" value="1"/>
</dbReference>
<dbReference type="SUPFAM" id="SSF158446">
    <property type="entry name" value="IVS-encoded protein-like"/>
    <property type="match status" value="1"/>
</dbReference>
<dbReference type="Proteomes" id="UP001108027">
    <property type="component" value="Unassembled WGS sequence"/>
</dbReference>
<dbReference type="InterPro" id="IPR036583">
    <property type="entry name" value="23S_rRNA_IVS_sf"/>
</dbReference>
<dbReference type="CDD" id="cd16377">
    <property type="entry name" value="23S_rRNA_IVP_like"/>
    <property type="match status" value="1"/>
</dbReference>
<dbReference type="PANTHER" id="PTHR38471:SF2">
    <property type="entry name" value="FOUR HELIX BUNDLE PROTEIN"/>
    <property type="match status" value="1"/>
</dbReference>
<comment type="caution">
    <text evidence="1">The sequence shown here is derived from an EMBL/GenBank/DDBJ whole genome shotgun (WGS) entry which is preliminary data.</text>
</comment>
<accession>A0A9Q3ULM9</accession>
<sequence>MRFEELDVWKRSARLSADLYKYFVGFRDYGFRDQITRSGLSIPSNIAEGHERASPREKQNFLNYAKGSAGELRAQIMIGIEAGYIDARTGTYWKREAEGIARMLHAMIQGSKRSGTAGRST</sequence>
<evidence type="ECO:0000313" key="2">
    <source>
        <dbReference type="Proteomes" id="UP001108027"/>
    </source>
</evidence>
<name>A0A9Q3ULM9_9GAMM</name>
<dbReference type="PANTHER" id="PTHR38471">
    <property type="entry name" value="FOUR HELIX BUNDLE PROTEIN"/>
    <property type="match status" value="1"/>
</dbReference>
<dbReference type="RefSeq" id="WP_228234325.1">
    <property type="nucleotide sequence ID" value="NZ_JAJGNA010000017.1"/>
</dbReference>
<dbReference type="InterPro" id="IPR012657">
    <property type="entry name" value="23S_rRNA-intervening_sequence"/>
</dbReference>
<dbReference type="NCBIfam" id="TIGR02436">
    <property type="entry name" value="four helix bundle protein"/>
    <property type="match status" value="1"/>
</dbReference>
<evidence type="ECO:0000313" key="1">
    <source>
        <dbReference type="EMBL" id="MCC4309501.1"/>
    </source>
</evidence>
<dbReference type="EMBL" id="JAJGNA010000017">
    <property type="protein sequence ID" value="MCC4309501.1"/>
    <property type="molecule type" value="Genomic_DNA"/>
</dbReference>
<dbReference type="Pfam" id="PF05635">
    <property type="entry name" value="23S_rRNA_IVP"/>
    <property type="match status" value="1"/>
</dbReference>
<proteinExistence type="predicted"/>
<dbReference type="AlphaFoldDB" id="A0A9Q3ULM9"/>
<protein>
    <submittedName>
        <fullName evidence="1">Four helix bundle protein</fullName>
    </submittedName>
</protein>
<gene>
    <name evidence="1" type="ORF">LL252_13075</name>
</gene>
<reference evidence="1" key="1">
    <citation type="submission" date="2021-10" db="EMBL/GenBank/DDBJ databases">
        <title>The diversity and Nitrogen Metabolism of Culturable Nitrate-Utilizing Bacteria Within the Oxygen Minimum Zone of the Changjiang (Yangtze River)Estuary.</title>
        <authorList>
            <person name="Zhang D."/>
            <person name="Zheng J."/>
            <person name="Liu S."/>
            <person name="He W."/>
        </authorList>
    </citation>
    <scope>NUCLEOTIDE SEQUENCE</scope>
    <source>
        <strain evidence="1">FXH-223</strain>
    </source>
</reference>
<organism evidence="1 2">
    <name type="scientific">Alloalcanivorax marinus</name>
    <dbReference type="NCBI Taxonomy" id="1177169"/>
    <lineage>
        <taxon>Bacteria</taxon>
        <taxon>Pseudomonadati</taxon>
        <taxon>Pseudomonadota</taxon>
        <taxon>Gammaproteobacteria</taxon>
        <taxon>Oceanospirillales</taxon>
        <taxon>Alcanivoracaceae</taxon>
        <taxon>Alloalcanivorax</taxon>
    </lineage>
</organism>
<dbReference type="Gene3D" id="1.20.1440.60">
    <property type="entry name" value="23S rRNA-intervening sequence"/>
    <property type="match status" value="1"/>
</dbReference>